<feature type="compositionally biased region" description="Low complexity" evidence="2">
    <location>
        <begin position="865"/>
        <end position="890"/>
    </location>
</feature>
<feature type="region of interest" description="Disordered" evidence="2">
    <location>
        <begin position="3187"/>
        <end position="3211"/>
    </location>
</feature>
<organism evidence="3 4">
    <name type="scientific">Hohenbuehelia grisea</name>
    <dbReference type="NCBI Taxonomy" id="104357"/>
    <lineage>
        <taxon>Eukaryota</taxon>
        <taxon>Fungi</taxon>
        <taxon>Dikarya</taxon>
        <taxon>Basidiomycota</taxon>
        <taxon>Agaricomycotina</taxon>
        <taxon>Agaricomycetes</taxon>
        <taxon>Agaricomycetidae</taxon>
        <taxon>Agaricales</taxon>
        <taxon>Pleurotineae</taxon>
        <taxon>Pleurotaceae</taxon>
        <taxon>Hohenbuehelia</taxon>
    </lineage>
</organism>
<evidence type="ECO:0000256" key="1">
    <source>
        <dbReference type="SAM" id="Coils"/>
    </source>
</evidence>
<feature type="region of interest" description="Disordered" evidence="2">
    <location>
        <begin position="1285"/>
        <end position="1454"/>
    </location>
</feature>
<dbReference type="PANTHER" id="PTHR12618:SF20">
    <property type="entry name" value="PHD AND RING FINGER DOMAIN-CONTAINING PROTEIN 1"/>
    <property type="match status" value="1"/>
</dbReference>
<feature type="compositionally biased region" description="Pro residues" evidence="2">
    <location>
        <begin position="1845"/>
        <end position="1875"/>
    </location>
</feature>
<feature type="compositionally biased region" description="Low complexity" evidence="2">
    <location>
        <begin position="2026"/>
        <end position="2050"/>
    </location>
</feature>
<feature type="compositionally biased region" description="Basic and acidic residues" evidence="2">
    <location>
        <begin position="2666"/>
        <end position="2676"/>
    </location>
</feature>
<feature type="compositionally biased region" description="Polar residues" evidence="2">
    <location>
        <begin position="2279"/>
        <end position="2290"/>
    </location>
</feature>
<feature type="compositionally biased region" description="Pro residues" evidence="2">
    <location>
        <begin position="2976"/>
        <end position="2985"/>
    </location>
</feature>
<feature type="compositionally biased region" description="Basic and acidic residues" evidence="2">
    <location>
        <begin position="3014"/>
        <end position="3048"/>
    </location>
</feature>
<feature type="region of interest" description="Disordered" evidence="2">
    <location>
        <begin position="2015"/>
        <end position="2085"/>
    </location>
</feature>
<feature type="compositionally biased region" description="Low complexity" evidence="2">
    <location>
        <begin position="347"/>
        <end position="384"/>
    </location>
</feature>
<evidence type="ECO:0000256" key="2">
    <source>
        <dbReference type="SAM" id="MobiDB-lite"/>
    </source>
</evidence>
<feature type="region of interest" description="Disordered" evidence="2">
    <location>
        <begin position="1"/>
        <end position="397"/>
    </location>
</feature>
<feature type="compositionally biased region" description="Low complexity" evidence="2">
    <location>
        <begin position="900"/>
        <end position="909"/>
    </location>
</feature>
<feature type="compositionally biased region" description="Low complexity" evidence="2">
    <location>
        <begin position="419"/>
        <end position="430"/>
    </location>
</feature>
<feature type="compositionally biased region" description="Pro residues" evidence="2">
    <location>
        <begin position="1292"/>
        <end position="1310"/>
    </location>
</feature>
<feature type="compositionally biased region" description="Low complexity" evidence="2">
    <location>
        <begin position="1571"/>
        <end position="1599"/>
    </location>
</feature>
<feature type="compositionally biased region" description="Low complexity" evidence="2">
    <location>
        <begin position="1609"/>
        <end position="1628"/>
    </location>
</feature>
<feature type="compositionally biased region" description="Polar residues" evidence="2">
    <location>
        <begin position="3473"/>
        <end position="3482"/>
    </location>
</feature>
<feature type="region of interest" description="Disordered" evidence="2">
    <location>
        <begin position="3013"/>
        <end position="3048"/>
    </location>
</feature>
<feature type="compositionally biased region" description="Basic and acidic residues" evidence="2">
    <location>
        <begin position="1799"/>
        <end position="1816"/>
    </location>
</feature>
<dbReference type="InterPro" id="IPR047157">
    <property type="entry name" value="PHRF1/Atg35"/>
</dbReference>
<feature type="region of interest" description="Disordered" evidence="2">
    <location>
        <begin position="2910"/>
        <end position="2991"/>
    </location>
</feature>
<feature type="compositionally biased region" description="Basic residues" evidence="2">
    <location>
        <begin position="2335"/>
        <end position="2367"/>
    </location>
</feature>
<feature type="compositionally biased region" description="Low complexity" evidence="2">
    <location>
        <begin position="2394"/>
        <end position="2417"/>
    </location>
</feature>
<feature type="compositionally biased region" description="Acidic residues" evidence="2">
    <location>
        <begin position="82"/>
        <end position="93"/>
    </location>
</feature>
<feature type="compositionally biased region" description="Polar residues" evidence="2">
    <location>
        <begin position="27"/>
        <end position="74"/>
    </location>
</feature>
<keyword evidence="4" id="KW-1185">Reference proteome</keyword>
<feature type="region of interest" description="Disordered" evidence="2">
    <location>
        <begin position="3067"/>
        <end position="3114"/>
    </location>
</feature>
<feature type="region of interest" description="Disordered" evidence="2">
    <location>
        <begin position="1496"/>
        <end position="1538"/>
    </location>
</feature>
<feature type="compositionally biased region" description="Low complexity" evidence="2">
    <location>
        <begin position="240"/>
        <end position="251"/>
    </location>
</feature>
<feature type="compositionally biased region" description="Basic and acidic residues" evidence="2">
    <location>
        <begin position="2631"/>
        <end position="2645"/>
    </location>
</feature>
<comment type="caution">
    <text evidence="3">The sequence shown here is derived from an EMBL/GenBank/DDBJ whole genome shotgun (WGS) entry which is preliminary data.</text>
</comment>
<feature type="compositionally biased region" description="Pro residues" evidence="2">
    <location>
        <begin position="3400"/>
        <end position="3424"/>
    </location>
</feature>
<feature type="compositionally biased region" description="Low complexity" evidence="2">
    <location>
        <begin position="1324"/>
        <end position="1366"/>
    </location>
</feature>
<feature type="compositionally biased region" description="Basic residues" evidence="2">
    <location>
        <begin position="2708"/>
        <end position="2725"/>
    </location>
</feature>
<accession>A0ABR3IS04</accession>
<feature type="compositionally biased region" description="Low complexity" evidence="2">
    <location>
        <begin position="920"/>
        <end position="934"/>
    </location>
</feature>
<feature type="compositionally biased region" description="Polar residues" evidence="2">
    <location>
        <begin position="1378"/>
        <end position="1387"/>
    </location>
</feature>
<feature type="compositionally biased region" description="Pro residues" evidence="2">
    <location>
        <begin position="2051"/>
        <end position="2062"/>
    </location>
</feature>
<feature type="compositionally biased region" description="Low complexity" evidence="2">
    <location>
        <begin position="12"/>
        <end position="26"/>
    </location>
</feature>
<feature type="region of interest" description="Disordered" evidence="2">
    <location>
        <begin position="1777"/>
        <end position="1931"/>
    </location>
</feature>
<feature type="compositionally biased region" description="Basic and acidic residues" evidence="2">
    <location>
        <begin position="1445"/>
        <end position="1454"/>
    </location>
</feature>
<feature type="compositionally biased region" description="Basic and acidic residues" evidence="2">
    <location>
        <begin position="2951"/>
        <end position="2962"/>
    </location>
</feature>
<feature type="compositionally biased region" description="Basic residues" evidence="2">
    <location>
        <begin position="2677"/>
        <end position="2695"/>
    </location>
</feature>
<feature type="compositionally biased region" description="Polar residues" evidence="2">
    <location>
        <begin position="307"/>
        <end position="346"/>
    </location>
</feature>
<feature type="compositionally biased region" description="Basic residues" evidence="2">
    <location>
        <begin position="2182"/>
        <end position="2202"/>
    </location>
</feature>
<feature type="compositionally biased region" description="Basic residues" evidence="2">
    <location>
        <begin position="2442"/>
        <end position="2459"/>
    </location>
</feature>
<sequence>MTSNSSGPWSPYYATSTYTTLSTSETPMSPSRYSYTDSQVQSSDSEDTSSGTQMRRITVSPSPSNGGASFTETAPYTHDDDQSYEDTDADEVEAALNNLDNDLDETEHMWSRTGSYTTPSSFSGTYSSYSGGTSSPAMTSQPPAGTFPRARHIPDPQIRLSVIEERTENSRPSSGALSTTQFARPTNPTPEGLRRSMASSGHTRSSTDPTGDRELPPPGRAIELIARFETNSPGGHGRIASAPGGPRSPAPYLNPSQSTPNLPSTTGYGSSYGYGSTYGYSSRSPSPTKSRASSSLSSSASEERITATLSTLMSHRPTTSMSDDTHFRSSSAGPRTEMRSTTNTYLSPSTYTGTYTDTTSASGTQTPTGTFTGTYTATTPTASSLRRPQNVSPRSPLASVRNIVAAWKERTPTLGRSGGRVSTPGSTSSVSPPPGDGDGLFGIRRRAQSIRQRLRETGQAVRGGQTSPREPIDTTPTSARSSGLPPGLDISDLSPYTQTNEQPQHIGLLWYLNVHASPPYRWQRCQALLYPHMLLLSWLAPGGGRGIVAIDLLNCTSVLSTPSPTHPSARDDVGTVAAQLQSAERDGQPLMNMLVPFQMLYADGVERLAAESIPERSKWVHRLWEVVSPRAASPDPSLTRSPTGSIRTILSMETTSSSTSAGSRSTVFVPPLSSLPDISDNLSTSSKGVSRQPSLISTHHTGTVDDTAISRQQYVYHGDRRHISVSRGNSLRRTSSLTDLDEAFASALDRARGARPGLGFASRVILGGSPVTVSSGPSLGADVFVTPPPSVGRGRDRSTTASQASDDAFFSAGSGSEFRSSLYTLTSTGPDRTTSGMRTDETILGFTSGGSDTQIVPSTLSYGDTDSASYLGDSSSYTSTSPRTPLSRSGGFRRRHGRTSSRSFSSSYEYSDDSSDKENSGSYTPSGTGSYTPTHTRSTDETGYSICRTSDMSALTLNSYSTYSYTETRSDISSTPSAPASDVFITASEGSDAYVTANSPSSTTFESLPTIPSESGYNTADEGSVYATASEPSEYITAEKCPTEAPTEYHTAFEPKDIPSEIGTPRAASVHLDLTEDDDVSVETRSAGKTPSEVPTIVTSSDIEDLVDPANVPLPASLPPSSPSISSLDWDELSSPEQSITRSPTTVATPSSVSLSILPSESSVSGPSPIGTEPASTPLLPLSTVSSLSLSTLTPTPSDLTPSSPIIPESSVPSSPSVWAAETSDSYESSVLGPSPSIATVALHDGPDFSYDTSFLRPSGSPISSMDRLTTIPETLSVMTPPPFTPVSVPSMPIPVAVPMPGSPPLPPLPDESTESLSTAPTPSDIEFSTTEESSSVTTSLTPSDSSSSYISETSESSSLPLSSQPLPVPAPQSPLSEPSTQPSLLSTPRPRSAQRSISPASIPSTPVLSTPDASFSVSVSTPHGNMPSIHSLDSLRTPTATSARPERDLSRDIHRLAEDLRQMDNNRGDENRELTDHVRALREELHDLSEYLRRTPSPILRVDKPVGGSSIVSGLRGPRDLAPPSTSLSRAGSIASSMVSYLSSHHSDDYSLLGSPFPEERDLEPLQEWTEPSSPTTTSSSELSSSSPYSSSSKSLPITPSPIPTPTPRSVSRSPDSTSITSSSTSSVATARPRLTLPNLQPALDTLRDQLNGRWDQRLNDILEGLRPAAPDNTGLLERVDRIENLLQQLLQQPRSRPPPDTLRDEGLPESDYESTSSDGTLRRFRDLLNEFNGDRAPIQMPVPQTAGPSLAQQLEEILSSGMNVAAPTVQAPPPLVPFSYQPAGHRPRSPSPVSLRDILDRRPGTEPPFHRDYPDWPARPPRVRRRPRQPQFSQATSDVSGPPVVPGPFPPAGGPTTHGPPPAPRPPPPPVEPVIPTNLYRDTRAGTAPPNLGGDGTRESDTWYHPAQPGAGIPPPPIVNRNAGSQRQGRTAYLPMPAGPTVVQLPPGFENLAEILRENRLAQLATVDQQRELMRYMRGLNEWLERDVHDRQAELRGVSARVEQLANYVRNVGEGVGRRPGGPPSMSSESSSSEEGGPPFPQPMMGMPQPQPGPVFPPPGFVQGQPGGHAPVIPPMYPDRTPQPGYPPVIPGMPAPIVVNQPGPVIPDLSGYPPLGGPGPMPMPMQPGRHEEPFFIPPSHLSSPRDTVHHVPPPGGQPGPTIIRVDASDASTSVTSSDRRTRRSRRSRHSRSRSRTRSRTRSSSSSRSRSRSHSPPPRPIAYQPGQQGIPQVFQDPSQVPAQGGPPIVQIHPSAPSVGPTGPRHPDLAPPQQQQQPTTVINIPAQGQPTMVGPGGMVMPMPPGSGMMPVPPGGVYAQQPTFVHVRSHSGSSRSRSRSRSRSSRSSSRRRRSRRRSSSERRHRRSRSPTQVHVHERSRSHSPHHDQPGVTILQPGGQQGMPMGPGMSAVPMPMGPGMTMGPGGMPMPGGPPVIIAQPQRSRSSRSRSSSRSRRRRSRSRTPPPQIVLQPTQGTQPPMMVPGSMYPQSQVGPPGAPIPIVVPGQQMMPTQAPMIIARSGSRSRSRSRSRSPRRSRTPPIVIPGQAPTQVPIIVPTAGTHASRRRSRSRSRSHSPRRTPIQIMPSSYGRGRSRSRSRSPTRTQVAPAPQVMVMDPSGGSRVPYSNVPMSNVHRSDSPRRQPHEYGDRPQSPRRRRSRSYSPDRRRRHDDPYYRDHDTRHRPRRHRSRSYSRSRSRSRSPGFRIHPDASHHRREHSPRRHRRSRDRRSRSPRDYRSRSPRDRRSRSPRDRRSHSPRDRRSRSPRDRRSRSPRDYRSRSPRDRRSRSPRDVHGRRRSRSYTPEGPHRMHGVPRSTASPLPHPGPSYPGGPSYAGSQAYPDPQAPPHVITVPTQRPPTSRPPTVLSMGPEDTYGNIPGVSRTRTGRTAPSQQYSPAPSEYEPAAPAVIHHPEEILHRPPPDLLPTVARAPTDAGYVPPGQSHGYAPSVRPQILVRPEDDIPGHMADEGAPPGRPVSMVPLPHPLRPVTPFPANLDEGALTDRLHDMQNQLEVIAQGAKEAEGQREQEFRDNEVDRDRLFADSQKQRDDEAQQRRDLIWHDLENRLATIAPAHGIPPTARPSPSAGEPPVVVTVPSEPRPTSELLIPSDHDVGDAQSFRESLRESVAAAGREFFVEEREAHAKQLQDAHDERDRIYNDLQNERNLALADRDARIVSLEDELANLRAELENEKAQRITQETETRERERQEALERDEGVRTQLGQIADLLNAQRADCEAKKALTDERWDEKAGRRQDKDFKWIELRDMVHKIHDDLEAERGRAEEARIAAEAQPSTEKIVEELQRQNAEQRELLNQIADSWRAECLQHHEETLRAVRETANEQVPFNVQGYLDDFSKSLAAEVRMLLGEVGNLRDQRRALHHEIGFLLCTKAKYGPGGEFEPDWKPAAPPGPPAEEPPPEPPMAPELPQPARPGWRNVRQPRSKKKKEQAPPPAAAPPAAAPPPGMPPGMHPMMMDPRRQVQSWATWQPNPDLVPTPPSVEPTLIVPERASPGLFGPRSPASSMNGGRY</sequence>
<protein>
    <recommendedName>
        <fullName evidence="5">PH domain-containing protein</fullName>
    </recommendedName>
</protein>
<feature type="compositionally biased region" description="Polar residues" evidence="2">
    <location>
        <begin position="1394"/>
        <end position="1424"/>
    </location>
</feature>
<feature type="compositionally biased region" description="Gly residues" evidence="2">
    <location>
        <begin position="2418"/>
        <end position="2427"/>
    </location>
</feature>
<feature type="region of interest" description="Disordered" evidence="2">
    <location>
        <begin position="776"/>
        <end position="808"/>
    </location>
</feature>
<proteinExistence type="predicted"/>
<feature type="compositionally biased region" description="Polar residues" evidence="2">
    <location>
        <begin position="2877"/>
        <end position="2888"/>
    </location>
</feature>
<feature type="region of interest" description="Disordered" evidence="2">
    <location>
        <begin position="1000"/>
        <end position="1019"/>
    </location>
</feature>
<feature type="compositionally biased region" description="Polar residues" evidence="2">
    <location>
        <begin position="464"/>
        <end position="481"/>
    </location>
</feature>
<feature type="compositionally biased region" description="Polar residues" evidence="2">
    <location>
        <begin position="821"/>
        <end position="837"/>
    </location>
</feature>
<feature type="compositionally biased region" description="Basic and acidic residues" evidence="2">
    <location>
        <begin position="2373"/>
        <end position="2387"/>
    </location>
</feature>
<evidence type="ECO:0000313" key="4">
    <source>
        <dbReference type="Proteomes" id="UP001556367"/>
    </source>
</evidence>
<feature type="region of interest" description="Disordered" evidence="2">
    <location>
        <begin position="1566"/>
        <end position="1642"/>
    </location>
</feature>
<reference evidence="4" key="1">
    <citation type="submission" date="2024-06" db="EMBL/GenBank/DDBJ databases">
        <title>Multi-omics analyses provide insights into the biosynthesis of the anticancer antibiotic pleurotin in Hohenbuehelia grisea.</title>
        <authorList>
            <person name="Weaver J.A."/>
            <person name="Alberti F."/>
        </authorList>
    </citation>
    <scope>NUCLEOTIDE SEQUENCE [LARGE SCALE GENOMIC DNA]</scope>
    <source>
        <strain evidence="4">T-177</strain>
    </source>
</reference>
<feature type="compositionally biased region" description="Polar residues" evidence="2">
    <location>
        <begin position="3513"/>
        <end position="3522"/>
    </location>
</feature>
<gene>
    <name evidence="3" type="ORF">HGRIS_012361</name>
</gene>
<feature type="region of interest" description="Disordered" evidence="2">
    <location>
        <begin position="683"/>
        <end position="702"/>
    </location>
</feature>
<feature type="compositionally biased region" description="Low complexity" evidence="2">
    <location>
        <begin position="263"/>
        <end position="300"/>
    </location>
</feature>
<feature type="compositionally biased region" description="Polar residues" evidence="2">
    <location>
        <begin position="2226"/>
        <end position="2242"/>
    </location>
</feature>
<feature type="region of interest" description="Disordered" evidence="2">
    <location>
        <begin position="2119"/>
        <end position="2491"/>
    </location>
</feature>
<dbReference type="Proteomes" id="UP001556367">
    <property type="component" value="Unassembled WGS sequence"/>
</dbReference>
<keyword evidence="1" id="KW-0175">Coiled coil</keyword>
<feature type="compositionally biased region" description="Low complexity" evidence="2">
    <location>
        <begin position="3082"/>
        <end position="3097"/>
    </location>
</feature>
<feature type="compositionally biased region" description="Polar residues" evidence="2">
    <location>
        <begin position="683"/>
        <end position="701"/>
    </location>
</feature>
<feature type="region of interest" description="Disordered" evidence="2">
    <location>
        <begin position="1691"/>
        <end position="1723"/>
    </location>
</feature>
<feature type="compositionally biased region" description="Low complexity" evidence="2">
    <location>
        <begin position="1141"/>
        <end position="1218"/>
    </location>
</feature>
<feature type="region of interest" description="Disordered" evidence="2">
    <location>
        <begin position="409"/>
        <end position="441"/>
    </location>
</feature>
<feature type="compositionally biased region" description="Pro residues" evidence="2">
    <location>
        <begin position="3443"/>
        <end position="3463"/>
    </location>
</feature>
<feature type="compositionally biased region" description="Polar residues" evidence="2">
    <location>
        <begin position="849"/>
        <end position="864"/>
    </location>
</feature>
<feature type="compositionally biased region" description="Polar residues" evidence="2">
    <location>
        <begin position="197"/>
        <end position="209"/>
    </location>
</feature>
<evidence type="ECO:0000313" key="3">
    <source>
        <dbReference type="EMBL" id="KAL0946096.1"/>
    </source>
</evidence>
<dbReference type="EMBL" id="JASNQZ010000015">
    <property type="protein sequence ID" value="KAL0946096.1"/>
    <property type="molecule type" value="Genomic_DNA"/>
</dbReference>
<feature type="compositionally biased region" description="Polar residues" evidence="2">
    <location>
        <begin position="1000"/>
        <end position="1018"/>
    </location>
</feature>
<feature type="region of interest" description="Disordered" evidence="2">
    <location>
        <begin position="821"/>
        <end position="943"/>
    </location>
</feature>
<feature type="compositionally biased region" description="Low complexity" evidence="2">
    <location>
        <begin position="113"/>
        <end position="135"/>
    </location>
</feature>
<feature type="region of interest" description="Disordered" evidence="2">
    <location>
        <begin position="453"/>
        <end position="498"/>
    </location>
</feature>
<feature type="compositionally biased region" description="Basic and acidic residues" evidence="2">
    <location>
        <begin position="2726"/>
        <end position="2788"/>
    </location>
</feature>
<feature type="region of interest" description="Disordered" evidence="2">
    <location>
        <begin position="1071"/>
        <end position="1219"/>
    </location>
</feature>
<dbReference type="PANTHER" id="PTHR12618">
    <property type="entry name" value="PHD AND RING FINGER DOMAIN-CONTAINING PROTEIN 1"/>
    <property type="match status" value="1"/>
</dbReference>
<feature type="region of interest" description="Disordered" evidence="2">
    <location>
        <begin position="2513"/>
        <end position="2896"/>
    </location>
</feature>
<name>A0ABR3IS04_9AGAR</name>
<feature type="coiled-coil region" evidence="1">
    <location>
        <begin position="3266"/>
        <end position="3313"/>
    </location>
</feature>
<feature type="compositionally biased region" description="Polar residues" evidence="2">
    <location>
        <begin position="170"/>
        <end position="186"/>
    </location>
</feature>
<feature type="compositionally biased region" description="Basic residues" evidence="2">
    <location>
        <begin position="2560"/>
        <end position="2575"/>
    </location>
</feature>
<evidence type="ECO:0008006" key="5">
    <source>
        <dbReference type="Google" id="ProtNLM"/>
    </source>
</evidence>
<feature type="compositionally biased region" description="Basic residues" evidence="2">
    <location>
        <begin position="2520"/>
        <end position="2535"/>
    </location>
</feature>
<feature type="region of interest" description="Disordered" evidence="2">
    <location>
        <begin position="3392"/>
        <end position="3522"/>
    </location>
</feature>